<dbReference type="Proteomes" id="UP001155380">
    <property type="component" value="Unassembled WGS sequence"/>
</dbReference>
<comment type="caution">
    <text evidence="4">The sequence shown here is derived from an EMBL/GenBank/DDBJ whole genome shotgun (WGS) entry which is preliminary data.</text>
</comment>
<gene>
    <name evidence="3" type="ORF">NBH20_14745</name>
    <name evidence="4" type="ORF">NBH21_12440</name>
</gene>
<protein>
    <recommendedName>
        <fullName evidence="7">Transmembrane protein</fullName>
    </recommendedName>
</protein>
<organism evidence="4 6">
    <name type="scientific">Ciceribacter sichuanensis</name>
    <dbReference type="NCBI Taxonomy" id="2949647"/>
    <lineage>
        <taxon>Bacteria</taxon>
        <taxon>Pseudomonadati</taxon>
        <taxon>Pseudomonadota</taxon>
        <taxon>Alphaproteobacteria</taxon>
        <taxon>Hyphomicrobiales</taxon>
        <taxon>Rhizobiaceae</taxon>
        <taxon>Ciceribacter</taxon>
    </lineage>
</organism>
<dbReference type="AlphaFoldDB" id="A0AAJ1BWN8"/>
<keyword evidence="2" id="KW-0472">Membrane</keyword>
<dbReference type="RefSeq" id="WP_250913715.1">
    <property type="nucleotide sequence ID" value="NZ_JAMQAY010000005.1"/>
</dbReference>
<reference evidence="4 5" key="1">
    <citation type="submission" date="2022-06" db="EMBL/GenBank/DDBJ databases">
        <authorList>
            <person name="Sun Q."/>
        </authorList>
    </citation>
    <scope>NUCLEOTIDE SEQUENCE</scope>
    <source>
        <strain evidence="4">S101</strain>
        <strain evidence="3 5">S153</strain>
    </source>
</reference>
<keyword evidence="2" id="KW-0812">Transmembrane</keyword>
<sequence>MQGKRQAIRMKESDGRAPCNAQDASSYQLSACPKDDAMPTLFRFAFFCATAVAIVYGIMWSLVVFVEPRERDVTVRIPSERVNPPVQ</sequence>
<keyword evidence="2" id="KW-1133">Transmembrane helix</keyword>
<feature type="region of interest" description="Disordered" evidence="1">
    <location>
        <begin position="1"/>
        <end position="21"/>
    </location>
</feature>
<proteinExistence type="predicted"/>
<evidence type="ECO:0000313" key="4">
    <source>
        <dbReference type="EMBL" id="MCO5957586.1"/>
    </source>
</evidence>
<dbReference type="EMBL" id="JAMQAY010000005">
    <property type="protein sequence ID" value="MCM2402425.1"/>
    <property type="molecule type" value="Genomic_DNA"/>
</dbReference>
<accession>A0AAJ1BWN8</accession>
<keyword evidence="5" id="KW-1185">Reference proteome</keyword>
<evidence type="ECO:0000256" key="2">
    <source>
        <dbReference type="SAM" id="Phobius"/>
    </source>
</evidence>
<evidence type="ECO:0008006" key="7">
    <source>
        <dbReference type="Google" id="ProtNLM"/>
    </source>
</evidence>
<evidence type="ECO:0000313" key="3">
    <source>
        <dbReference type="EMBL" id="MCM2402425.1"/>
    </source>
</evidence>
<evidence type="ECO:0000313" key="5">
    <source>
        <dbReference type="Proteomes" id="UP001155079"/>
    </source>
</evidence>
<evidence type="ECO:0000313" key="6">
    <source>
        <dbReference type="Proteomes" id="UP001155380"/>
    </source>
</evidence>
<name>A0AAJ1BWN8_9HYPH</name>
<evidence type="ECO:0000256" key="1">
    <source>
        <dbReference type="SAM" id="MobiDB-lite"/>
    </source>
</evidence>
<feature type="transmembrane region" description="Helical" evidence="2">
    <location>
        <begin position="44"/>
        <end position="66"/>
    </location>
</feature>
<dbReference type="EMBL" id="JAMXLX010000003">
    <property type="protein sequence ID" value="MCO5957586.1"/>
    <property type="molecule type" value="Genomic_DNA"/>
</dbReference>
<dbReference type="Proteomes" id="UP001155079">
    <property type="component" value="Unassembled WGS sequence"/>
</dbReference>